<protein>
    <submittedName>
        <fullName evidence="1">Uncharacterized protein</fullName>
    </submittedName>
</protein>
<comment type="caution">
    <text evidence="1">The sequence shown here is derived from an EMBL/GenBank/DDBJ whole genome shotgun (WGS) entry which is preliminary data.</text>
</comment>
<dbReference type="Proteomes" id="UP000824219">
    <property type="component" value="Linkage Group LG02"/>
</dbReference>
<dbReference type="AlphaFoldDB" id="A0A9D3P4T8"/>
<evidence type="ECO:0000313" key="1">
    <source>
        <dbReference type="EMBL" id="KAG7334601.1"/>
    </source>
</evidence>
<proteinExistence type="predicted"/>
<keyword evidence="2" id="KW-1185">Reference proteome</keyword>
<organism evidence="1 2">
    <name type="scientific">Hemibagrus wyckioides</name>
    <dbReference type="NCBI Taxonomy" id="337641"/>
    <lineage>
        <taxon>Eukaryota</taxon>
        <taxon>Metazoa</taxon>
        <taxon>Chordata</taxon>
        <taxon>Craniata</taxon>
        <taxon>Vertebrata</taxon>
        <taxon>Euteleostomi</taxon>
        <taxon>Actinopterygii</taxon>
        <taxon>Neopterygii</taxon>
        <taxon>Teleostei</taxon>
        <taxon>Ostariophysi</taxon>
        <taxon>Siluriformes</taxon>
        <taxon>Bagridae</taxon>
        <taxon>Hemibagrus</taxon>
    </lineage>
</organism>
<dbReference type="EMBL" id="JAHKSW010000002">
    <property type="protein sequence ID" value="KAG7334601.1"/>
    <property type="molecule type" value="Genomic_DNA"/>
</dbReference>
<evidence type="ECO:0000313" key="2">
    <source>
        <dbReference type="Proteomes" id="UP000824219"/>
    </source>
</evidence>
<gene>
    <name evidence="1" type="ORF">KOW79_001197</name>
</gene>
<name>A0A9D3P4T8_9TELE</name>
<accession>A0A9D3P4T8</accession>
<sequence length="93" mass="10623">MFDVYKCVYEQTSFLTPRRSSRLRDRRGENDALRNKSNQTEGFVTGLRCVKGVQGLSSKSRRTDVSLQDHNRMESAAAVDVLLEEAILTMLLR</sequence>
<reference evidence="1 2" key="1">
    <citation type="submission" date="2021-06" db="EMBL/GenBank/DDBJ databases">
        <title>Chromosome-level genome assembly of the red-tail catfish (Hemibagrus wyckioides).</title>
        <authorList>
            <person name="Shao F."/>
        </authorList>
    </citation>
    <scope>NUCLEOTIDE SEQUENCE [LARGE SCALE GENOMIC DNA]</scope>
    <source>
        <strain evidence="1">EC202008001</strain>
        <tissue evidence="1">Blood</tissue>
    </source>
</reference>